<gene>
    <name evidence="2" type="ORF">T07_12795</name>
</gene>
<dbReference type="AlphaFoldDB" id="A0A0V0SJ52"/>
<evidence type="ECO:0000313" key="2">
    <source>
        <dbReference type="EMBL" id="KRX26788.1"/>
    </source>
</evidence>
<feature type="transmembrane region" description="Helical" evidence="1">
    <location>
        <begin position="193"/>
        <end position="214"/>
    </location>
</feature>
<accession>A0A0V0SJ52</accession>
<keyword evidence="1" id="KW-0472">Membrane</keyword>
<evidence type="ECO:0000256" key="1">
    <source>
        <dbReference type="SAM" id="Phobius"/>
    </source>
</evidence>
<proteinExistence type="predicted"/>
<keyword evidence="1" id="KW-1133">Transmembrane helix</keyword>
<dbReference type="EMBL" id="JYDL01000006">
    <property type="protein sequence ID" value="KRX26788.1"/>
    <property type="molecule type" value="Genomic_DNA"/>
</dbReference>
<dbReference type="Proteomes" id="UP000054630">
    <property type="component" value="Unassembled WGS sequence"/>
</dbReference>
<sequence>MGWCPKVTGRASTMPAPHRPDRYLRLLAAPGWDERGPLRRPSGTIKYLEKQSSGWERQMAIARSKDPNRDSLIEADERREEPEEYAREVCTGNIEKTYAEKRSREELIRTVVETFVLPLGTNGCSARSRTRRACSRSGSWNADQNRKTPTEEDCRQNEFKTLLATYAREGYTVSTHFMQSIFICLTSERLANLYLNIVLLAVTLAVIIAFGSHLNRQEALLMHMAEAQFSTVDAALKVCENHCSELRDSFGDVSFGTWL</sequence>
<keyword evidence="3" id="KW-1185">Reference proteome</keyword>
<organism evidence="2 3">
    <name type="scientific">Trichinella nelsoni</name>
    <dbReference type="NCBI Taxonomy" id="6336"/>
    <lineage>
        <taxon>Eukaryota</taxon>
        <taxon>Metazoa</taxon>
        <taxon>Ecdysozoa</taxon>
        <taxon>Nematoda</taxon>
        <taxon>Enoplea</taxon>
        <taxon>Dorylaimia</taxon>
        <taxon>Trichinellida</taxon>
        <taxon>Trichinellidae</taxon>
        <taxon>Trichinella</taxon>
    </lineage>
</organism>
<name>A0A0V0SJ52_9BILA</name>
<evidence type="ECO:0000313" key="3">
    <source>
        <dbReference type="Proteomes" id="UP000054630"/>
    </source>
</evidence>
<protein>
    <submittedName>
        <fullName evidence="2">Uncharacterized protein</fullName>
    </submittedName>
</protein>
<dbReference type="OrthoDB" id="10503775at2759"/>
<comment type="caution">
    <text evidence="2">The sequence shown here is derived from an EMBL/GenBank/DDBJ whole genome shotgun (WGS) entry which is preliminary data.</text>
</comment>
<reference evidence="2 3" key="1">
    <citation type="submission" date="2015-01" db="EMBL/GenBank/DDBJ databases">
        <title>Evolution of Trichinella species and genotypes.</title>
        <authorList>
            <person name="Korhonen P.K."/>
            <person name="Edoardo P."/>
            <person name="Giuseppe L.R."/>
            <person name="Gasser R.B."/>
        </authorList>
    </citation>
    <scope>NUCLEOTIDE SEQUENCE [LARGE SCALE GENOMIC DNA]</scope>
    <source>
        <strain evidence="2">ISS37</strain>
    </source>
</reference>
<keyword evidence="1" id="KW-0812">Transmembrane</keyword>